<accession>A0AAF0QUT3</accession>
<dbReference type="EMBL" id="CP133616">
    <property type="protein sequence ID" value="WMV29027.1"/>
    <property type="molecule type" value="Genomic_DNA"/>
</dbReference>
<evidence type="ECO:0000313" key="2">
    <source>
        <dbReference type="EMBL" id="WMV29027.1"/>
    </source>
</evidence>
<dbReference type="Proteomes" id="UP001234989">
    <property type="component" value="Chromosome 5"/>
</dbReference>
<proteinExistence type="predicted"/>
<protein>
    <submittedName>
        <fullName evidence="2">Uncharacterized protein</fullName>
    </submittedName>
</protein>
<sequence length="95" mass="10778">MAANSSRLENNHTEKLNAGVAKKWPAFSNISNHITVSSRNSISHSSKLFCQHPPLSDKVANMFLFNDMMQLYLRLVSFIFLPLATWAFLHLTEIS</sequence>
<organism evidence="2 3">
    <name type="scientific">Solanum verrucosum</name>
    <dbReference type="NCBI Taxonomy" id="315347"/>
    <lineage>
        <taxon>Eukaryota</taxon>
        <taxon>Viridiplantae</taxon>
        <taxon>Streptophyta</taxon>
        <taxon>Embryophyta</taxon>
        <taxon>Tracheophyta</taxon>
        <taxon>Spermatophyta</taxon>
        <taxon>Magnoliopsida</taxon>
        <taxon>eudicotyledons</taxon>
        <taxon>Gunneridae</taxon>
        <taxon>Pentapetalae</taxon>
        <taxon>asterids</taxon>
        <taxon>lamiids</taxon>
        <taxon>Solanales</taxon>
        <taxon>Solanaceae</taxon>
        <taxon>Solanoideae</taxon>
        <taxon>Solaneae</taxon>
        <taxon>Solanum</taxon>
    </lineage>
</organism>
<keyword evidence="1" id="KW-0472">Membrane</keyword>
<gene>
    <name evidence="2" type="ORF">MTR67_022412</name>
</gene>
<keyword evidence="3" id="KW-1185">Reference proteome</keyword>
<feature type="transmembrane region" description="Helical" evidence="1">
    <location>
        <begin position="71"/>
        <end position="89"/>
    </location>
</feature>
<keyword evidence="1" id="KW-0812">Transmembrane</keyword>
<dbReference type="AlphaFoldDB" id="A0AAF0QUT3"/>
<keyword evidence="1" id="KW-1133">Transmembrane helix</keyword>
<name>A0AAF0QUT3_SOLVR</name>
<evidence type="ECO:0000313" key="3">
    <source>
        <dbReference type="Proteomes" id="UP001234989"/>
    </source>
</evidence>
<reference evidence="2" key="1">
    <citation type="submission" date="2023-08" db="EMBL/GenBank/DDBJ databases">
        <title>A de novo genome assembly of Solanum verrucosum Schlechtendal, a Mexican diploid species geographically isolated from the other diploid A-genome species in potato relatives.</title>
        <authorList>
            <person name="Hosaka K."/>
        </authorList>
    </citation>
    <scope>NUCLEOTIDE SEQUENCE</scope>
    <source>
        <tissue evidence="2">Young leaves</tissue>
    </source>
</reference>
<evidence type="ECO:0000256" key="1">
    <source>
        <dbReference type="SAM" id="Phobius"/>
    </source>
</evidence>